<organism evidence="2 3">
    <name type="scientific">Faecalispora sporosphaeroides</name>
    <dbReference type="NCBI Taxonomy" id="1549"/>
    <lineage>
        <taxon>Bacteria</taxon>
        <taxon>Bacillati</taxon>
        <taxon>Bacillota</taxon>
        <taxon>Clostridia</taxon>
        <taxon>Eubacteriales</taxon>
        <taxon>Oscillospiraceae</taxon>
        <taxon>Faecalispora</taxon>
    </lineage>
</organism>
<keyword evidence="1" id="KW-0472">Membrane</keyword>
<comment type="caution">
    <text evidence="2">The sequence shown here is derived from an EMBL/GenBank/DDBJ whole genome shotgun (WGS) entry which is preliminary data.</text>
</comment>
<dbReference type="InterPro" id="IPR024294">
    <property type="entry name" value="DUF3810"/>
</dbReference>
<keyword evidence="1" id="KW-1133">Transmembrane helix</keyword>
<dbReference type="EMBL" id="SVNY01000002">
    <property type="protein sequence ID" value="MBE6833081.1"/>
    <property type="molecule type" value="Genomic_DNA"/>
</dbReference>
<gene>
    <name evidence="2" type="ORF">E7512_05780</name>
</gene>
<feature type="transmembrane region" description="Helical" evidence="1">
    <location>
        <begin position="92"/>
        <end position="113"/>
    </location>
</feature>
<reference evidence="2" key="1">
    <citation type="submission" date="2019-04" db="EMBL/GenBank/DDBJ databases">
        <title>Evolution of Biomass-Degrading Anaerobic Consortia Revealed by Metagenomics.</title>
        <authorList>
            <person name="Peng X."/>
        </authorList>
    </citation>
    <scope>NUCLEOTIDE SEQUENCE</scope>
    <source>
        <strain evidence="2">SIG551</strain>
    </source>
</reference>
<dbReference type="Proteomes" id="UP000754750">
    <property type="component" value="Unassembled WGS sequence"/>
</dbReference>
<feature type="transmembrane region" description="Helical" evidence="1">
    <location>
        <begin position="51"/>
        <end position="80"/>
    </location>
</feature>
<evidence type="ECO:0000313" key="2">
    <source>
        <dbReference type="EMBL" id="MBE6833081.1"/>
    </source>
</evidence>
<evidence type="ECO:0000256" key="1">
    <source>
        <dbReference type="SAM" id="Phobius"/>
    </source>
</evidence>
<dbReference type="RefSeq" id="WP_326840176.1">
    <property type="nucleotide sequence ID" value="NZ_JBKWRC010000001.1"/>
</dbReference>
<name>A0A928KUB8_9FIRM</name>
<sequence length="366" mass="40230">MKSLLSFKRIRLFLLLPLSLAVSYAASRNPDWAEWYAATIYPVFSLGENRITSLLPFSIMELLLASLIVLLPALLIRLIVRVIRRGQERKTLLLRAAASLLCAAGVISFWFTFSCGINYSRDPFAQVAGLTVRPSSAEELKALCTELAQSANRDRAGIKTDSHGVAVLPDRNAAAETARGIMDAMQARYPTLKSGYGPPKAVMASRLMSYLNITGIYFPFTMEANVNADAPAYGIPATMLHELSHMRGYMREDEANFIAYLAGRSSTDPAFSYSGTLLAFIYANNALYSADQKAGRETYALLEAGAQKDLAAASAYWKQFEGPAAKAATTVNDSYLKSNRQEDGVKSYGRMVDLLLADYRQRHGLK</sequence>
<keyword evidence="1" id="KW-0812">Transmembrane</keyword>
<protein>
    <submittedName>
        <fullName evidence="2">DUF3810 domain-containing protein</fullName>
    </submittedName>
</protein>
<dbReference type="Pfam" id="PF12725">
    <property type="entry name" value="DUF3810"/>
    <property type="match status" value="1"/>
</dbReference>
<evidence type="ECO:0000313" key="3">
    <source>
        <dbReference type="Proteomes" id="UP000754750"/>
    </source>
</evidence>
<proteinExistence type="predicted"/>
<accession>A0A928KUB8</accession>
<dbReference type="AlphaFoldDB" id="A0A928KUB8"/>